<feature type="compositionally biased region" description="Low complexity" evidence="1">
    <location>
        <begin position="19"/>
        <end position="42"/>
    </location>
</feature>
<evidence type="ECO:0000256" key="2">
    <source>
        <dbReference type="SAM" id="SignalP"/>
    </source>
</evidence>
<keyword evidence="2" id="KW-0732">Signal</keyword>
<keyword evidence="4" id="KW-1185">Reference proteome</keyword>
<feature type="chain" id="PRO_5039464219" evidence="2">
    <location>
        <begin position="20"/>
        <end position="345"/>
    </location>
</feature>
<gene>
    <name evidence="3" type="ORF">SAMN05660324_4397</name>
</gene>
<accession>A0A1G7ZWK7</accession>
<proteinExistence type="predicted"/>
<dbReference type="InterPro" id="IPR011047">
    <property type="entry name" value="Quinoprotein_ADH-like_sf"/>
</dbReference>
<feature type="signal peptide" evidence="2">
    <location>
        <begin position="1"/>
        <end position="19"/>
    </location>
</feature>
<sequence length="345" mass="33297">MTLPAAALLAAGCTSFADGAGPASSSTPSTTTSTTTSTSPAGQLEVVDETELGTAADGVTAARLAAEGDDRAVLLVGSPTSTVVTADSATAVRDALPTDVVLVDGDPVAAALVADPVATGPLLALVPVAGSTAGPLQVDPAQTAPRGIPVLAAAGDGEVLLLAEGEDRVSARVLAVDPVTGAVREEVDLDLGEDVGSVELLGLAATGDGVVAGVGVHGADGTTTGRLVPLGAGLRPDGEPREVDGELLALTADGTPVTADEDGTVRVDGEEVSGDLGTRVSGAAAVDGTPVVAFLDQGSPTVVVGTRSLQLCDGDGDALAVAATGGGEVMVAGTCDGEAVLWTLG</sequence>
<dbReference type="Proteomes" id="UP000198863">
    <property type="component" value="Unassembled WGS sequence"/>
</dbReference>
<organism evidence="3 4">
    <name type="scientific">Klenkia brasiliensis</name>
    <dbReference type="NCBI Taxonomy" id="333142"/>
    <lineage>
        <taxon>Bacteria</taxon>
        <taxon>Bacillati</taxon>
        <taxon>Actinomycetota</taxon>
        <taxon>Actinomycetes</taxon>
        <taxon>Geodermatophilales</taxon>
        <taxon>Geodermatophilaceae</taxon>
        <taxon>Klenkia</taxon>
    </lineage>
</organism>
<evidence type="ECO:0000313" key="3">
    <source>
        <dbReference type="EMBL" id="SDH13036.1"/>
    </source>
</evidence>
<name>A0A1G7ZWK7_9ACTN</name>
<protein>
    <submittedName>
        <fullName evidence="3">Uncharacterized protein</fullName>
    </submittedName>
</protein>
<reference evidence="4" key="1">
    <citation type="submission" date="2016-10" db="EMBL/GenBank/DDBJ databases">
        <authorList>
            <person name="Varghese N."/>
            <person name="Submissions S."/>
        </authorList>
    </citation>
    <scope>NUCLEOTIDE SEQUENCE [LARGE SCALE GENOMIC DNA]</scope>
    <source>
        <strain evidence="4">DSM 44526</strain>
    </source>
</reference>
<dbReference type="RefSeq" id="WP_091068966.1">
    <property type="nucleotide sequence ID" value="NZ_FNCF01000009.1"/>
</dbReference>
<feature type="region of interest" description="Disordered" evidence="1">
    <location>
        <begin position="18"/>
        <end position="43"/>
    </location>
</feature>
<dbReference type="AlphaFoldDB" id="A0A1G7ZWK7"/>
<dbReference type="EMBL" id="FNCF01000009">
    <property type="protein sequence ID" value="SDH13036.1"/>
    <property type="molecule type" value="Genomic_DNA"/>
</dbReference>
<evidence type="ECO:0000313" key="4">
    <source>
        <dbReference type="Proteomes" id="UP000198863"/>
    </source>
</evidence>
<dbReference type="SUPFAM" id="SSF50998">
    <property type="entry name" value="Quinoprotein alcohol dehydrogenase-like"/>
    <property type="match status" value="1"/>
</dbReference>
<dbReference type="OrthoDB" id="5192786at2"/>
<evidence type="ECO:0000256" key="1">
    <source>
        <dbReference type="SAM" id="MobiDB-lite"/>
    </source>
</evidence>